<keyword evidence="2" id="KW-0540">Nuclease</keyword>
<proteinExistence type="predicted"/>
<dbReference type="GO" id="GO:0004519">
    <property type="term" value="F:endonuclease activity"/>
    <property type="evidence" value="ECO:0007669"/>
    <property type="project" value="UniProtKB-KW"/>
</dbReference>
<keyword evidence="2" id="KW-0255">Endonuclease</keyword>
<dbReference type="Gene3D" id="3.90.1570.10">
    <property type="entry name" value="tt1808, chain A"/>
    <property type="match status" value="1"/>
</dbReference>
<evidence type="ECO:0000259" key="1">
    <source>
        <dbReference type="Pfam" id="PF05685"/>
    </source>
</evidence>
<dbReference type="EMBL" id="JAVREM010000034">
    <property type="protein sequence ID" value="MDT0321100.1"/>
    <property type="molecule type" value="Genomic_DNA"/>
</dbReference>
<dbReference type="PANTHER" id="PTHR35400:SF3">
    <property type="entry name" value="SLL1072 PROTEIN"/>
    <property type="match status" value="1"/>
</dbReference>
<dbReference type="Proteomes" id="UP001183420">
    <property type="component" value="Unassembled WGS sequence"/>
</dbReference>
<name>A0ABU2LU25_9ACTN</name>
<keyword evidence="3" id="KW-1185">Reference proteome</keyword>
<dbReference type="CDD" id="cd06260">
    <property type="entry name" value="DUF820-like"/>
    <property type="match status" value="1"/>
</dbReference>
<accession>A0ABU2LU25</accession>
<dbReference type="InterPro" id="IPR012296">
    <property type="entry name" value="Nuclease_put_TT1808"/>
</dbReference>
<reference evidence="3" key="1">
    <citation type="submission" date="2023-07" db="EMBL/GenBank/DDBJ databases">
        <title>30 novel species of actinomycetes from the DSMZ collection.</title>
        <authorList>
            <person name="Nouioui I."/>
        </authorList>
    </citation>
    <scope>NUCLEOTIDE SEQUENCE [LARGE SCALE GENOMIC DNA]</scope>
    <source>
        <strain evidence="3">DSM 44918</strain>
    </source>
</reference>
<comment type="caution">
    <text evidence="2">The sequence shown here is derived from an EMBL/GenBank/DDBJ whole genome shotgun (WGS) entry which is preliminary data.</text>
</comment>
<dbReference type="PANTHER" id="PTHR35400">
    <property type="entry name" value="SLR1083 PROTEIN"/>
    <property type="match status" value="1"/>
</dbReference>
<feature type="domain" description="Putative restriction endonuclease" evidence="1">
    <location>
        <begin position="13"/>
        <end position="178"/>
    </location>
</feature>
<keyword evidence="2" id="KW-0378">Hydrolase</keyword>
<organism evidence="2 3">
    <name type="scientific">Streptomyces millisiae</name>
    <dbReference type="NCBI Taxonomy" id="3075542"/>
    <lineage>
        <taxon>Bacteria</taxon>
        <taxon>Bacillati</taxon>
        <taxon>Actinomycetota</taxon>
        <taxon>Actinomycetes</taxon>
        <taxon>Kitasatosporales</taxon>
        <taxon>Streptomycetaceae</taxon>
        <taxon>Streptomyces</taxon>
    </lineage>
</organism>
<evidence type="ECO:0000313" key="3">
    <source>
        <dbReference type="Proteomes" id="UP001183420"/>
    </source>
</evidence>
<sequence>MSGVTEERDPGLELYERMEPIDGFTMEYLGGALVMMATPNTIHNRIVDLIRESLPRSEFQPWNDQAVAIAGSNDRPDPDLTVTHADHADDYFKAIPSELVLFVLEVVSTTRGARIRDYQEKPPIYAQGGIPVYLLVDPNDGTWLLHTEPSPEKGEYRTLRKGDFGDPVELPAPLDGIVVPTDRFRRYPSDL</sequence>
<dbReference type="InterPro" id="IPR008538">
    <property type="entry name" value="Uma2"/>
</dbReference>
<gene>
    <name evidence="2" type="ORF">RNC47_22455</name>
</gene>
<dbReference type="SUPFAM" id="SSF52980">
    <property type="entry name" value="Restriction endonuclease-like"/>
    <property type="match status" value="1"/>
</dbReference>
<protein>
    <submittedName>
        <fullName evidence="2">Uma2 family endonuclease</fullName>
    </submittedName>
</protein>
<dbReference type="InterPro" id="IPR011335">
    <property type="entry name" value="Restrct_endonuc-II-like"/>
</dbReference>
<dbReference type="RefSeq" id="WP_311601303.1">
    <property type="nucleotide sequence ID" value="NZ_JAVREM010000034.1"/>
</dbReference>
<evidence type="ECO:0000313" key="2">
    <source>
        <dbReference type="EMBL" id="MDT0321100.1"/>
    </source>
</evidence>
<dbReference type="Pfam" id="PF05685">
    <property type="entry name" value="Uma2"/>
    <property type="match status" value="1"/>
</dbReference>